<dbReference type="Gene3D" id="3.30.70.20">
    <property type="match status" value="1"/>
</dbReference>
<dbReference type="Proteomes" id="UP000184251">
    <property type="component" value="Unassembled WGS sequence"/>
</dbReference>
<comment type="similarity">
    <text evidence="2">Belongs to the organic radical-activating enzymes family.</text>
</comment>
<dbReference type="EMBL" id="FQTU01000004">
    <property type="protein sequence ID" value="SHE61691.1"/>
    <property type="molecule type" value="Genomic_DNA"/>
</dbReference>
<proteinExistence type="inferred from homology"/>
<accession>A0A1M4UY56</accession>
<feature type="domain" description="4Fe-4S ferredoxin-type" evidence="10">
    <location>
        <begin position="48"/>
        <end position="77"/>
    </location>
</feature>
<evidence type="ECO:0000256" key="9">
    <source>
        <dbReference type="ARBA" id="ARBA00047365"/>
    </source>
</evidence>
<protein>
    <submittedName>
        <fullName evidence="12">Pyruvate formate lyase activating enzyme</fullName>
    </submittedName>
</protein>
<sequence length="305" mass="34912">MGKIEGLVTNIQRYSIHDGPGIRTIVFLKGCPLKCKWCSNPESIKNRKEIFWQEDKCISCLTCLSVCPEKAVRISDEKKIFIDLNICKLNELCIKNCPSGALDIFGDKMTVDEVLDIVKKDLSYYNVSGGGITLSGGEVMHQFEFAVELLKHCKAEKINTAIETTGYSDWNKMKEIIKYADLIFCDLKLIDEEMHKEYTGVSNKIILENIIKLDELNKNFIVRMPLIPGVNDTSQNAHSMIDFFSKFKSGITLQILPFHKYGHYKYKLLKIKFKMEDTEMPEQTALETYKEYFKGTNVNVEIGGR</sequence>
<comment type="cofactor">
    <cofactor evidence="1">
        <name>[4Fe-4S] cluster</name>
        <dbReference type="ChEBI" id="CHEBI:49883"/>
    </cofactor>
</comment>
<feature type="domain" description="4Fe-4S ferredoxin-type" evidence="10">
    <location>
        <begin position="78"/>
        <end position="107"/>
    </location>
</feature>
<dbReference type="PROSITE" id="PS00198">
    <property type="entry name" value="4FE4S_FER_1"/>
    <property type="match status" value="1"/>
</dbReference>
<dbReference type="SUPFAM" id="SSF102114">
    <property type="entry name" value="Radical SAM enzymes"/>
    <property type="match status" value="1"/>
</dbReference>
<dbReference type="AlphaFoldDB" id="A0A1M4UY56"/>
<evidence type="ECO:0000256" key="4">
    <source>
        <dbReference type="ARBA" id="ARBA00022691"/>
    </source>
</evidence>
<dbReference type="InterPro" id="IPR013785">
    <property type="entry name" value="Aldolase_TIM"/>
</dbReference>
<keyword evidence="7" id="KW-0408">Iron</keyword>
<dbReference type="InterPro" id="IPR007197">
    <property type="entry name" value="rSAM"/>
</dbReference>
<evidence type="ECO:0000256" key="7">
    <source>
        <dbReference type="ARBA" id="ARBA00023004"/>
    </source>
</evidence>
<evidence type="ECO:0000256" key="6">
    <source>
        <dbReference type="ARBA" id="ARBA00023002"/>
    </source>
</evidence>
<dbReference type="NCBIfam" id="TIGR02494">
    <property type="entry name" value="PFLE_PFLC"/>
    <property type="match status" value="1"/>
</dbReference>
<dbReference type="Pfam" id="PF00037">
    <property type="entry name" value="Fer4"/>
    <property type="match status" value="1"/>
</dbReference>
<reference evidence="12 13" key="1">
    <citation type="submission" date="2016-11" db="EMBL/GenBank/DDBJ databases">
        <authorList>
            <person name="Jaros S."/>
            <person name="Januszkiewicz K."/>
            <person name="Wedrychowicz H."/>
        </authorList>
    </citation>
    <scope>NUCLEOTIDE SEQUENCE [LARGE SCALE GENOMIC DNA]</scope>
    <source>
        <strain evidence="12 13">DSM 14828</strain>
    </source>
</reference>
<evidence type="ECO:0000256" key="1">
    <source>
        <dbReference type="ARBA" id="ARBA00001966"/>
    </source>
</evidence>
<dbReference type="SFLD" id="SFLDG01066">
    <property type="entry name" value="organic_radical-activating_enz"/>
    <property type="match status" value="1"/>
</dbReference>
<evidence type="ECO:0000313" key="12">
    <source>
        <dbReference type="EMBL" id="SHE61691.1"/>
    </source>
</evidence>
<dbReference type="PIRSF" id="PIRSF000371">
    <property type="entry name" value="PFL_act_enz"/>
    <property type="match status" value="1"/>
</dbReference>
<dbReference type="SFLD" id="SFLDG01118">
    <property type="entry name" value="activating_enzymes__group_2"/>
    <property type="match status" value="1"/>
</dbReference>
<keyword evidence="3" id="KW-0004">4Fe-4S</keyword>
<dbReference type="InterPro" id="IPR034457">
    <property type="entry name" value="Organic_radical-activating"/>
</dbReference>
<keyword evidence="12" id="KW-0456">Lyase</keyword>
<gene>
    <name evidence="12" type="ORF">SAMN02746064_00859</name>
</gene>
<dbReference type="PROSITE" id="PS51918">
    <property type="entry name" value="RADICAL_SAM"/>
    <property type="match status" value="1"/>
</dbReference>
<name>A0A1M4UY56_9FIRM</name>
<dbReference type="GO" id="GO:0016491">
    <property type="term" value="F:oxidoreductase activity"/>
    <property type="evidence" value="ECO:0007669"/>
    <property type="project" value="UniProtKB-KW"/>
</dbReference>
<dbReference type="InterPro" id="IPR058240">
    <property type="entry name" value="rSAM_sf"/>
</dbReference>
<keyword evidence="8" id="KW-0411">Iron-sulfur</keyword>
<dbReference type="PROSITE" id="PS51379">
    <property type="entry name" value="4FE4S_FER_2"/>
    <property type="match status" value="2"/>
</dbReference>
<dbReference type="STRING" id="1120975.SAMN02746064_00859"/>
<dbReference type="SUPFAM" id="SSF54862">
    <property type="entry name" value="4Fe-4S ferredoxins"/>
    <property type="match status" value="1"/>
</dbReference>
<dbReference type="InterPro" id="IPR040074">
    <property type="entry name" value="BssD/PflA/YjjW"/>
</dbReference>
<dbReference type="SFLD" id="SFLDS00029">
    <property type="entry name" value="Radical_SAM"/>
    <property type="match status" value="1"/>
</dbReference>
<dbReference type="Gene3D" id="3.20.20.70">
    <property type="entry name" value="Aldolase class I"/>
    <property type="match status" value="1"/>
</dbReference>
<keyword evidence="4" id="KW-0949">S-adenosyl-L-methionine</keyword>
<dbReference type="PANTHER" id="PTHR30352:SF4">
    <property type="entry name" value="PYRUVATE FORMATE-LYASE 2-ACTIVATING ENZYME"/>
    <property type="match status" value="1"/>
</dbReference>
<dbReference type="PROSITE" id="PS01087">
    <property type="entry name" value="RADICAL_ACTIVATING"/>
    <property type="match status" value="1"/>
</dbReference>
<dbReference type="InterPro" id="IPR012839">
    <property type="entry name" value="Organic_radical_activase"/>
</dbReference>
<keyword evidence="5" id="KW-0479">Metal-binding</keyword>
<keyword evidence="12" id="KW-0670">Pyruvate</keyword>
<dbReference type="GO" id="GO:0016829">
    <property type="term" value="F:lyase activity"/>
    <property type="evidence" value="ECO:0007669"/>
    <property type="project" value="UniProtKB-KW"/>
</dbReference>
<evidence type="ECO:0000259" key="11">
    <source>
        <dbReference type="PROSITE" id="PS51918"/>
    </source>
</evidence>
<evidence type="ECO:0000259" key="10">
    <source>
        <dbReference type="PROSITE" id="PS51379"/>
    </source>
</evidence>
<dbReference type="InterPro" id="IPR017896">
    <property type="entry name" value="4Fe4S_Fe-S-bd"/>
</dbReference>
<dbReference type="RefSeq" id="WP_073269846.1">
    <property type="nucleotide sequence ID" value="NZ_FQTU01000004.1"/>
</dbReference>
<keyword evidence="13" id="KW-1185">Reference proteome</keyword>
<keyword evidence="6" id="KW-0560">Oxidoreductase</keyword>
<dbReference type="OrthoDB" id="9782387at2"/>
<dbReference type="InterPro" id="IPR001989">
    <property type="entry name" value="Radical_activat_CS"/>
</dbReference>
<feature type="domain" description="Radical SAM core" evidence="11">
    <location>
        <begin position="17"/>
        <end position="305"/>
    </location>
</feature>
<dbReference type="Pfam" id="PF04055">
    <property type="entry name" value="Radical_SAM"/>
    <property type="match status" value="1"/>
</dbReference>
<dbReference type="GO" id="GO:0046872">
    <property type="term" value="F:metal ion binding"/>
    <property type="evidence" value="ECO:0007669"/>
    <property type="project" value="UniProtKB-KW"/>
</dbReference>
<evidence type="ECO:0000313" key="13">
    <source>
        <dbReference type="Proteomes" id="UP000184251"/>
    </source>
</evidence>
<evidence type="ECO:0000256" key="5">
    <source>
        <dbReference type="ARBA" id="ARBA00022723"/>
    </source>
</evidence>
<evidence type="ECO:0000256" key="8">
    <source>
        <dbReference type="ARBA" id="ARBA00023014"/>
    </source>
</evidence>
<organism evidence="12 13">
    <name type="scientific">Alkalibacter saccharofermentans DSM 14828</name>
    <dbReference type="NCBI Taxonomy" id="1120975"/>
    <lineage>
        <taxon>Bacteria</taxon>
        <taxon>Bacillati</taxon>
        <taxon>Bacillota</taxon>
        <taxon>Clostridia</taxon>
        <taxon>Eubacteriales</taxon>
        <taxon>Eubacteriaceae</taxon>
        <taxon>Alkalibacter</taxon>
    </lineage>
</organism>
<evidence type="ECO:0000256" key="2">
    <source>
        <dbReference type="ARBA" id="ARBA00009777"/>
    </source>
</evidence>
<evidence type="ECO:0000256" key="3">
    <source>
        <dbReference type="ARBA" id="ARBA00022485"/>
    </source>
</evidence>
<dbReference type="GO" id="GO:0051539">
    <property type="term" value="F:4 iron, 4 sulfur cluster binding"/>
    <property type="evidence" value="ECO:0007669"/>
    <property type="project" value="UniProtKB-KW"/>
</dbReference>
<dbReference type="PANTHER" id="PTHR30352">
    <property type="entry name" value="PYRUVATE FORMATE-LYASE-ACTIVATING ENZYME"/>
    <property type="match status" value="1"/>
</dbReference>
<dbReference type="InterPro" id="IPR017900">
    <property type="entry name" value="4Fe4S_Fe_S_CS"/>
</dbReference>
<comment type="catalytic activity">
    <reaction evidence="9">
        <text>glycyl-[protein] + reduced [flavodoxin] + S-adenosyl-L-methionine = glycin-2-yl radical-[protein] + semiquinone [flavodoxin] + 5'-deoxyadenosine + L-methionine + H(+)</text>
        <dbReference type="Rhea" id="RHEA:61976"/>
        <dbReference type="Rhea" id="RHEA-COMP:10622"/>
        <dbReference type="Rhea" id="RHEA-COMP:14480"/>
        <dbReference type="Rhea" id="RHEA-COMP:15993"/>
        <dbReference type="Rhea" id="RHEA-COMP:15994"/>
        <dbReference type="ChEBI" id="CHEBI:15378"/>
        <dbReference type="ChEBI" id="CHEBI:17319"/>
        <dbReference type="ChEBI" id="CHEBI:29947"/>
        <dbReference type="ChEBI" id="CHEBI:32722"/>
        <dbReference type="ChEBI" id="CHEBI:57618"/>
        <dbReference type="ChEBI" id="CHEBI:57844"/>
        <dbReference type="ChEBI" id="CHEBI:59789"/>
        <dbReference type="ChEBI" id="CHEBI:140311"/>
    </reaction>
</comment>